<reference evidence="3" key="2">
    <citation type="submission" date="2020-02" db="EMBL/GenBank/DDBJ databases">
        <title>Identification and distribution of gene clusters putatively required for synthesis of sphingolipid metabolism inhibitors in phylogenetically diverse species of the filamentous fungus Fusarium.</title>
        <authorList>
            <person name="Kim H.-S."/>
            <person name="Busman M."/>
            <person name="Brown D.W."/>
            <person name="Divon H."/>
            <person name="Uhlig S."/>
            <person name="Proctor R.H."/>
        </authorList>
    </citation>
    <scope>NUCLEOTIDE SEQUENCE</scope>
    <source>
        <strain evidence="3">NRRL 25174</strain>
    </source>
</reference>
<keyword evidence="3" id="KW-0808">Transferase</keyword>
<protein>
    <submittedName>
        <fullName evidence="3">Methyltransferase</fullName>
    </submittedName>
</protein>
<dbReference type="EMBL" id="PVQB02000312">
    <property type="protein sequence ID" value="KAF4338966.1"/>
    <property type="molecule type" value="Genomic_DNA"/>
</dbReference>
<dbReference type="Gene3D" id="3.40.50.150">
    <property type="entry name" value="Vaccinia Virus protein VP39"/>
    <property type="match status" value="1"/>
</dbReference>
<dbReference type="SUPFAM" id="SSF53335">
    <property type="entry name" value="S-adenosyl-L-methionine-dependent methyltransferases"/>
    <property type="match status" value="1"/>
</dbReference>
<name>A0A9P5DVP9_9HYPO</name>
<dbReference type="OrthoDB" id="10017101at2759"/>
<comment type="caution">
    <text evidence="3">The sequence shown here is derived from an EMBL/GenBank/DDBJ whole genome shotgun (WGS) entry which is preliminary data.</text>
</comment>
<proteinExistence type="predicted"/>
<dbReference type="InterPro" id="IPR013216">
    <property type="entry name" value="Methyltransf_11"/>
</dbReference>
<organism evidence="3 4">
    <name type="scientific">Fusarium beomiforme</name>
    <dbReference type="NCBI Taxonomy" id="44412"/>
    <lineage>
        <taxon>Eukaryota</taxon>
        <taxon>Fungi</taxon>
        <taxon>Dikarya</taxon>
        <taxon>Ascomycota</taxon>
        <taxon>Pezizomycotina</taxon>
        <taxon>Sordariomycetes</taxon>
        <taxon>Hypocreomycetidae</taxon>
        <taxon>Hypocreales</taxon>
        <taxon>Nectriaceae</taxon>
        <taxon>Fusarium</taxon>
        <taxon>Fusarium burgessii species complex</taxon>
    </lineage>
</organism>
<evidence type="ECO:0000259" key="2">
    <source>
        <dbReference type="Pfam" id="PF08241"/>
    </source>
</evidence>
<keyword evidence="4" id="KW-1185">Reference proteome</keyword>
<gene>
    <name evidence="3" type="ORF">FBEOM_7142</name>
</gene>
<sequence>MSDNVENNLYEGALQQDPPPDLINEIHKSSEKPPALTKPDFGLDSLAGLVASAIAAPLYLYSTLKGKFKAWDDILDGLPDSAFRGPTLDVGCGRGMVLLKTAQRKKRLSVTSPAIGIDIFSTADQTGNSPTATYQNAACLEVVQQTVLHRASFTEKLPFADGVFSLVTSSLALHNVSREGRAQAMSEIARVCSPGGQVVIIDLYGHFDEYQNHLVGLGWQDVKVAMVGIQMMYGVWPCQVLSATRPAVEG</sequence>
<dbReference type="Pfam" id="PF08241">
    <property type="entry name" value="Methyltransf_11"/>
    <property type="match status" value="1"/>
</dbReference>
<dbReference type="AlphaFoldDB" id="A0A9P5DVP9"/>
<dbReference type="Proteomes" id="UP000730481">
    <property type="component" value="Unassembled WGS sequence"/>
</dbReference>
<evidence type="ECO:0000313" key="3">
    <source>
        <dbReference type="EMBL" id="KAF4338966.1"/>
    </source>
</evidence>
<dbReference type="CDD" id="cd02440">
    <property type="entry name" value="AdoMet_MTases"/>
    <property type="match status" value="1"/>
</dbReference>
<reference evidence="3" key="1">
    <citation type="journal article" date="2017" name="Mycologia">
        <title>Fusarium algeriense, sp. nov., a novel toxigenic crown rot pathogen of durum wheat from Algeria is nested in the Fusarium burgessii species complex.</title>
        <authorList>
            <person name="Laraba I."/>
            <person name="Keddad A."/>
            <person name="Boureghda H."/>
            <person name="Abdallah N."/>
            <person name="Vaughan M.M."/>
            <person name="Proctor R.H."/>
            <person name="Busman M."/>
            <person name="O'Donnell K."/>
        </authorList>
    </citation>
    <scope>NUCLEOTIDE SEQUENCE</scope>
    <source>
        <strain evidence="3">NRRL 25174</strain>
    </source>
</reference>
<keyword evidence="3" id="KW-0489">Methyltransferase</keyword>
<evidence type="ECO:0000313" key="4">
    <source>
        <dbReference type="Proteomes" id="UP000730481"/>
    </source>
</evidence>
<dbReference type="PANTHER" id="PTHR45277:SF1">
    <property type="entry name" value="EXPRESSED PROTEIN"/>
    <property type="match status" value="1"/>
</dbReference>
<feature type="domain" description="Methyltransferase type 11" evidence="2">
    <location>
        <begin position="88"/>
        <end position="200"/>
    </location>
</feature>
<dbReference type="PANTHER" id="PTHR45277">
    <property type="entry name" value="EXPRESSED PROTEIN"/>
    <property type="match status" value="1"/>
</dbReference>
<dbReference type="InterPro" id="IPR029063">
    <property type="entry name" value="SAM-dependent_MTases_sf"/>
</dbReference>
<feature type="region of interest" description="Disordered" evidence="1">
    <location>
        <begin position="1"/>
        <end position="24"/>
    </location>
</feature>
<evidence type="ECO:0000256" key="1">
    <source>
        <dbReference type="SAM" id="MobiDB-lite"/>
    </source>
</evidence>
<dbReference type="GO" id="GO:0008757">
    <property type="term" value="F:S-adenosylmethionine-dependent methyltransferase activity"/>
    <property type="evidence" value="ECO:0007669"/>
    <property type="project" value="InterPro"/>
</dbReference>
<dbReference type="GO" id="GO:0032259">
    <property type="term" value="P:methylation"/>
    <property type="evidence" value="ECO:0007669"/>
    <property type="project" value="UniProtKB-KW"/>
</dbReference>
<accession>A0A9P5DVP9</accession>